<dbReference type="EMBL" id="FUWM01000019">
    <property type="protein sequence ID" value="SJZ91648.1"/>
    <property type="molecule type" value="Genomic_DNA"/>
</dbReference>
<dbReference type="Pfam" id="PF02738">
    <property type="entry name" value="MoCoBD_1"/>
    <property type="match status" value="1"/>
</dbReference>
<dbReference type="SUPFAM" id="SSF56003">
    <property type="entry name" value="Molybdenum cofactor-binding domain"/>
    <property type="match status" value="1"/>
</dbReference>
<dbReference type="SUPFAM" id="SSF54665">
    <property type="entry name" value="CO dehydrogenase molybdoprotein N-domain-like"/>
    <property type="match status" value="1"/>
</dbReference>
<dbReference type="SUPFAM" id="SSF54292">
    <property type="entry name" value="2Fe-2S ferredoxin-like"/>
    <property type="match status" value="1"/>
</dbReference>
<dbReference type="InterPro" id="IPR012675">
    <property type="entry name" value="Beta-grasp_dom_sf"/>
</dbReference>
<dbReference type="PROSITE" id="PS00197">
    <property type="entry name" value="2FE2S_FER_1"/>
    <property type="match status" value="1"/>
</dbReference>
<dbReference type="PANTHER" id="PTHR11908:SF157">
    <property type="entry name" value="XANTHINE DEHYDROGENASE SUBUNIT D-RELATED"/>
    <property type="match status" value="1"/>
</dbReference>
<dbReference type="InterPro" id="IPR036856">
    <property type="entry name" value="Ald_Oxase/Xan_DH_a/b_sf"/>
</dbReference>
<evidence type="ECO:0000256" key="4">
    <source>
        <dbReference type="ARBA" id="ARBA00023002"/>
    </source>
</evidence>
<dbReference type="InterPro" id="IPR036010">
    <property type="entry name" value="2Fe-2S_ferredoxin-like_sf"/>
</dbReference>
<dbReference type="CDD" id="cd00207">
    <property type="entry name" value="fer2"/>
    <property type="match status" value="1"/>
</dbReference>
<dbReference type="InterPro" id="IPR002888">
    <property type="entry name" value="2Fe-2S-bd"/>
</dbReference>
<dbReference type="PROSITE" id="PS51085">
    <property type="entry name" value="2FE2S_FER_2"/>
    <property type="match status" value="1"/>
</dbReference>
<keyword evidence="9" id="KW-1185">Reference proteome</keyword>
<sequence>MSEKINLIINGEEISVTEEKGDTALLSFLRDEMGLMGAKNGCGQGQCGTCTVIIDGEAKRSCLWKLKRINGSTVETIENLNKDGQLHPLQIAFLETGAVQCGFCTPGMIMSSKALLDKNNNPSEDEVRDALKRNICRCTGYQKIIESVQLAARYLREGVEIKENYTTDAFGKSVIRNDGLDKVQGASIYVDDYSKEDMLHGKLHLSEEPHAEIVDVDISEALQVTGVVEVLTADDIPGEKNFGLILDQQPILAYDRVRYVGEPIALILAESKEAAAKGSKVIKVEYKELPTYYKPQDALDEDAIEIHDDGNTLTHLQLRKGEYEEAFEEADVIVEDTYQTPFVEHAYLEPEGGLAEYNDGEITVWTPSQSSHKYQGMIAASLDLDEEEVRVINTCTGGAFGGREEPTVQIHAALGALVTERPVKIVLNRKESIRMSTKRHAAYLNYKMGATSDGKLVAAEAKIYTDTGAYASAGIPVANRATTFTFGPYVIPHAKVDTYSVYTNNLPGGAMRGFGSPQVCFAAERHLDKLAGELDIDPLEFRLKNALEEGKSTLTGHVLGAGIGFKDCLLELKESLAKEEYDLKDNQKIGIGIAGGYKNVGIGHGLPEDNQARIKLNKDGTFTLYVSCVDSGQGSDTAMAQVATEVLGCFYQDIEVIASDTDHISDGGVTTASRMSFLAGNAVKGCATKLKDKVLENASKVTGIPTERIELQGRDFINNVTGERIISLKEVANDYSGLKAKYDYHPPETEPIPEQNIPAYPTKDDDIGKIHFSYCYAVHAAIVAVDKETGEFEVLKIIAAHDVGKAINPKGVEGQIEGGVSMGVGYALSEEFYLKDGWPVQDTLSKLNLPNTANIPPIESIIIEEEHPEGPYGAKGMSELPVSPVAPAITNAIYDAIGLNINQIPIKDKLITK</sequence>
<dbReference type="SUPFAM" id="SSF47741">
    <property type="entry name" value="CO dehydrogenase ISP C-domain like"/>
    <property type="match status" value="1"/>
</dbReference>
<dbReference type="STRING" id="142842.SAMN02745118_02195"/>
<dbReference type="RefSeq" id="WP_078810642.1">
    <property type="nucleotide sequence ID" value="NZ_FUWM01000019.1"/>
</dbReference>
<dbReference type="InterPro" id="IPR000674">
    <property type="entry name" value="Ald_Oxase/Xan_DH_a/b"/>
</dbReference>
<keyword evidence="4" id="KW-0560">Oxidoreductase</keyword>
<dbReference type="GO" id="GO:0051537">
    <property type="term" value="F:2 iron, 2 sulfur cluster binding"/>
    <property type="evidence" value="ECO:0007669"/>
    <property type="project" value="UniProtKB-KW"/>
</dbReference>
<evidence type="ECO:0000313" key="9">
    <source>
        <dbReference type="Proteomes" id="UP000190625"/>
    </source>
</evidence>
<dbReference type="InterPro" id="IPR037165">
    <property type="entry name" value="AldOxase/xan_DH_Mopterin-bd_sf"/>
</dbReference>
<dbReference type="InterPro" id="IPR046867">
    <property type="entry name" value="AldOxase/xan_DH_MoCoBD2"/>
</dbReference>
<dbReference type="GO" id="GO:0005506">
    <property type="term" value="F:iron ion binding"/>
    <property type="evidence" value="ECO:0007669"/>
    <property type="project" value="InterPro"/>
</dbReference>
<comment type="similarity">
    <text evidence="1">Belongs to the xanthine dehydrogenase family.</text>
</comment>
<dbReference type="InterPro" id="IPR006058">
    <property type="entry name" value="2Fe2S_fd_BS"/>
</dbReference>
<evidence type="ECO:0000256" key="1">
    <source>
        <dbReference type="ARBA" id="ARBA00006849"/>
    </source>
</evidence>
<dbReference type="InterPro" id="IPR016208">
    <property type="entry name" value="Ald_Oxase/xanthine_DH-like"/>
</dbReference>
<dbReference type="SMART" id="SM01008">
    <property type="entry name" value="Ald_Xan_dh_C"/>
    <property type="match status" value="1"/>
</dbReference>
<dbReference type="InterPro" id="IPR008274">
    <property type="entry name" value="AldOxase/xan_DH_MoCoBD1"/>
</dbReference>
<gene>
    <name evidence="8" type="ORF">SAMN02745118_02195</name>
</gene>
<dbReference type="Gene3D" id="1.10.150.120">
    <property type="entry name" value="[2Fe-2S]-binding domain"/>
    <property type="match status" value="1"/>
</dbReference>
<protein>
    <submittedName>
        <fullName evidence="8">CO or xanthine dehydrogenase, Mo-binding subunit</fullName>
    </submittedName>
</protein>
<dbReference type="Pfam" id="PF20256">
    <property type="entry name" value="MoCoBD_2"/>
    <property type="match status" value="1"/>
</dbReference>
<dbReference type="Gene3D" id="3.30.365.10">
    <property type="entry name" value="Aldehyde oxidase/xanthine dehydrogenase, molybdopterin binding domain"/>
    <property type="match status" value="4"/>
</dbReference>
<dbReference type="Pfam" id="PF01799">
    <property type="entry name" value="Fer2_2"/>
    <property type="match status" value="1"/>
</dbReference>
<dbReference type="Pfam" id="PF01315">
    <property type="entry name" value="Ald_Xan_dh_C"/>
    <property type="match status" value="1"/>
</dbReference>
<dbReference type="Proteomes" id="UP000190625">
    <property type="component" value="Unassembled WGS sequence"/>
</dbReference>
<name>A0A1T4PL83_9FIRM</name>
<dbReference type="FunFam" id="1.10.150.120:FF:000003">
    <property type="entry name" value="Carbon monoxide dehydrogenase, small subunit"/>
    <property type="match status" value="1"/>
</dbReference>
<evidence type="ECO:0000256" key="3">
    <source>
        <dbReference type="ARBA" id="ARBA00022723"/>
    </source>
</evidence>
<dbReference type="InterPro" id="IPR001041">
    <property type="entry name" value="2Fe-2S_ferredoxin-type"/>
</dbReference>
<dbReference type="PANTHER" id="PTHR11908">
    <property type="entry name" value="XANTHINE DEHYDROGENASE"/>
    <property type="match status" value="1"/>
</dbReference>
<keyword evidence="5" id="KW-0408">Iron</keyword>
<dbReference type="GO" id="GO:0016491">
    <property type="term" value="F:oxidoreductase activity"/>
    <property type="evidence" value="ECO:0007669"/>
    <property type="project" value="UniProtKB-KW"/>
</dbReference>
<dbReference type="AlphaFoldDB" id="A0A1T4PL83"/>
<keyword evidence="6" id="KW-0411">Iron-sulfur</keyword>
<feature type="domain" description="2Fe-2S ferredoxin-type" evidence="7">
    <location>
        <begin position="3"/>
        <end position="80"/>
    </location>
</feature>
<dbReference type="InterPro" id="IPR036884">
    <property type="entry name" value="2Fe-2S-bd_dom_sf"/>
</dbReference>
<dbReference type="Pfam" id="PF00111">
    <property type="entry name" value="Fer2"/>
    <property type="match status" value="1"/>
</dbReference>
<reference evidence="9" key="1">
    <citation type="submission" date="2017-02" db="EMBL/GenBank/DDBJ databases">
        <authorList>
            <person name="Varghese N."/>
            <person name="Submissions S."/>
        </authorList>
    </citation>
    <scope>NUCLEOTIDE SEQUENCE [LARGE SCALE GENOMIC DNA]</scope>
    <source>
        <strain evidence="9">ATCC BAA-73</strain>
    </source>
</reference>
<evidence type="ECO:0000256" key="5">
    <source>
        <dbReference type="ARBA" id="ARBA00023004"/>
    </source>
</evidence>
<accession>A0A1T4PL83</accession>
<proteinExistence type="inferred from homology"/>
<keyword evidence="2" id="KW-0001">2Fe-2S</keyword>
<keyword evidence="3" id="KW-0479">Metal-binding</keyword>
<evidence type="ECO:0000256" key="6">
    <source>
        <dbReference type="ARBA" id="ARBA00023014"/>
    </source>
</evidence>
<dbReference type="Gene3D" id="3.90.1170.50">
    <property type="entry name" value="Aldehyde oxidase/xanthine dehydrogenase, a/b hammerhead"/>
    <property type="match status" value="1"/>
</dbReference>
<organism evidence="8 9">
    <name type="scientific">Selenihalanaerobacter shriftii</name>
    <dbReference type="NCBI Taxonomy" id="142842"/>
    <lineage>
        <taxon>Bacteria</taxon>
        <taxon>Bacillati</taxon>
        <taxon>Bacillota</taxon>
        <taxon>Clostridia</taxon>
        <taxon>Halanaerobiales</taxon>
        <taxon>Halobacteroidaceae</taxon>
        <taxon>Selenihalanaerobacter</taxon>
    </lineage>
</organism>
<evidence type="ECO:0000313" key="8">
    <source>
        <dbReference type="EMBL" id="SJZ91648.1"/>
    </source>
</evidence>
<evidence type="ECO:0000256" key="2">
    <source>
        <dbReference type="ARBA" id="ARBA00022714"/>
    </source>
</evidence>
<dbReference type="OrthoDB" id="9759099at2"/>
<evidence type="ECO:0000259" key="7">
    <source>
        <dbReference type="PROSITE" id="PS51085"/>
    </source>
</evidence>
<dbReference type="Gene3D" id="3.10.20.30">
    <property type="match status" value="1"/>
</dbReference>